<dbReference type="GO" id="GO:0030163">
    <property type="term" value="P:protein catabolic process"/>
    <property type="evidence" value="ECO:0007669"/>
    <property type="project" value="UniProtKB-UniRule"/>
</dbReference>
<keyword evidence="6 15" id="KW-0479">Metal-binding</keyword>
<dbReference type="GO" id="GO:0004222">
    <property type="term" value="F:metalloendopeptidase activity"/>
    <property type="evidence" value="ECO:0007669"/>
    <property type="project" value="InterPro"/>
</dbReference>
<evidence type="ECO:0000256" key="8">
    <source>
        <dbReference type="ARBA" id="ARBA00022801"/>
    </source>
</evidence>
<comment type="cofactor">
    <cofactor evidence="15">
        <name>Zn(2+)</name>
        <dbReference type="ChEBI" id="CHEBI:29105"/>
    </cofactor>
    <text evidence="15">Binds 1 zinc ion per subunit.</text>
</comment>
<dbReference type="GO" id="GO:0005524">
    <property type="term" value="F:ATP binding"/>
    <property type="evidence" value="ECO:0007669"/>
    <property type="project" value="UniProtKB-UniRule"/>
</dbReference>
<keyword evidence="7 15" id="KW-0547">Nucleotide-binding</keyword>
<comment type="similarity">
    <text evidence="16">Belongs to the AAA ATPase family.</text>
</comment>
<dbReference type="NCBIfam" id="TIGR01241">
    <property type="entry name" value="FtsH_fam"/>
    <property type="match status" value="1"/>
</dbReference>
<dbReference type="Gene3D" id="3.40.50.300">
    <property type="entry name" value="P-loop containing nucleotide triphosphate hydrolases"/>
    <property type="match status" value="1"/>
</dbReference>
<feature type="region of interest" description="Disordered" evidence="17">
    <location>
        <begin position="1"/>
        <end position="24"/>
    </location>
</feature>
<dbReference type="SUPFAM" id="SSF140990">
    <property type="entry name" value="FtsH protease domain-like"/>
    <property type="match status" value="1"/>
</dbReference>
<evidence type="ECO:0000313" key="19">
    <source>
        <dbReference type="EMBL" id="KKQ89483.1"/>
    </source>
</evidence>
<comment type="subunit">
    <text evidence="15">Homohexamer.</text>
</comment>
<dbReference type="CDD" id="cd19501">
    <property type="entry name" value="RecA-like_FtsH"/>
    <property type="match status" value="1"/>
</dbReference>
<evidence type="ECO:0000256" key="13">
    <source>
        <dbReference type="ARBA" id="ARBA00023136"/>
    </source>
</evidence>
<evidence type="ECO:0000256" key="17">
    <source>
        <dbReference type="SAM" id="MobiDB-lite"/>
    </source>
</evidence>
<dbReference type="InterPro" id="IPR003959">
    <property type="entry name" value="ATPase_AAA_core"/>
</dbReference>
<dbReference type="InterPro" id="IPR000642">
    <property type="entry name" value="Peptidase_M41"/>
</dbReference>
<keyword evidence="5 15" id="KW-0812">Transmembrane</keyword>
<dbReference type="SMART" id="SM00382">
    <property type="entry name" value="AAA"/>
    <property type="match status" value="1"/>
</dbReference>
<dbReference type="GO" id="GO:0006508">
    <property type="term" value="P:proteolysis"/>
    <property type="evidence" value="ECO:0007669"/>
    <property type="project" value="UniProtKB-KW"/>
</dbReference>
<dbReference type="GO" id="GO:0016887">
    <property type="term" value="F:ATP hydrolysis activity"/>
    <property type="evidence" value="ECO:0007669"/>
    <property type="project" value="UniProtKB-UniRule"/>
</dbReference>
<feature type="binding site" evidence="15">
    <location>
        <position position="517"/>
    </location>
    <ligand>
        <name>Zn(2+)</name>
        <dbReference type="ChEBI" id="CHEBI:29105"/>
        <note>catalytic</note>
    </ligand>
</feature>
<organism evidence="19 20">
    <name type="scientific">Berkelbacteria bacterium GW2011_GWA2_38_9</name>
    <dbReference type="NCBI Taxonomy" id="1618334"/>
    <lineage>
        <taxon>Bacteria</taxon>
        <taxon>Candidatus Berkelbacteria</taxon>
    </lineage>
</organism>
<evidence type="ECO:0000256" key="10">
    <source>
        <dbReference type="ARBA" id="ARBA00022840"/>
    </source>
</evidence>
<feature type="active site" evidence="15">
    <location>
        <position position="442"/>
    </location>
</feature>
<accession>A0A0G0LBS3</accession>
<evidence type="ECO:0000256" key="11">
    <source>
        <dbReference type="ARBA" id="ARBA00022989"/>
    </source>
</evidence>
<dbReference type="InterPro" id="IPR041569">
    <property type="entry name" value="AAA_lid_3"/>
</dbReference>
<dbReference type="HAMAP" id="MF_01458">
    <property type="entry name" value="FtsH"/>
    <property type="match status" value="1"/>
</dbReference>
<dbReference type="FunFam" id="3.40.50.300:FF:000001">
    <property type="entry name" value="ATP-dependent zinc metalloprotease FtsH"/>
    <property type="match status" value="1"/>
</dbReference>
<evidence type="ECO:0000256" key="6">
    <source>
        <dbReference type="ARBA" id="ARBA00022723"/>
    </source>
</evidence>
<dbReference type="Pfam" id="PF00004">
    <property type="entry name" value="AAA"/>
    <property type="match status" value="1"/>
</dbReference>
<dbReference type="GO" id="GO:0004176">
    <property type="term" value="F:ATP-dependent peptidase activity"/>
    <property type="evidence" value="ECO:0007669"/>
    <property type="project" value="InterPro"/>
</dbReference>
<proteinExistence type="inferred from homology"/>
<evidence type="ECO:0000313" key="20">
    <source>
        <dbReference type="Proteomes" id="UP000033934"/>
    </source>
</evidence>
<dbReference type="Gene3D" id="1.10.8.60">
    <property type="match status" value="1"/>
</dbReference>
<evidence type="ECO:0000256" key="15">
    <source>
        <dbReference type="HAMAP-Rule" id="MF_01458"/>
    </source>
</evidence>
<dbReference type="Proteomes" id="UP000033934">
    <property type="component" value="Unassembled WGS sequence"/>
</dbReference>
<keyword evidence="3 15" id="KW-1003">Cell membrane</keyword>
<dbReference type="InterPro" id="IPR027417">
    <property type="entry name" value="P-loop_NTPase"/>
</dbReference>
<evidence type="ECO:0000256" key="4">
    <source>
        <dbReference type="ARBA" id="ARBA00022670"/>
    </source>
</evidence>
<evidence type="ECO:0000256" key="12">
    <source>
        <dbReference type="ARBA" id="ARBA00023049"/>
    </source>
</evidence>
<comment type="function">
    <text evidence="15">Acts as a processive, ATP-dependent zinc metallopeptidase for both cytoplasmic and membrane proteins. Plays a role in the quality control of integral membrane proteins.</text>
</comment>
<keyword evidence="10 15" id="KW-0067">ATP-binding</keyword>
<dbReference type="Gene3D" id="1.20.58.760">
    <property type="entry name" value="Peptidase M41"/>
    <property type="match status" value="1"/>
</dbReference>
<keyword evidence="9 15" id="KW-0862">Zinc</keyword>
<feature type="binding site" evidence="15">
    <location>
        <position position="441"/>
    </location>
    <ligand>
        <name>Zn(2+)</name>
        <dbReference type="ChEBI" id="CHEBI:29105"/>
        <note>catalytic</note>
    </ligand>
</feature>
<dbReference type="InterPro" id="IPR003593">
    <property type="entry name" value="AAA+_ATPase"/>
</dbReference>
<feature type="transmembrane region" description="Helical" evidence="15">
    <location>
        <begin position="132"/>
        <end position="150"/>
    </location>
</feature>
<dbReference type="AlphaFoldDB" id="A0A0G0LBS3"/>
<evidence type="ECO:0000256" key="7">
    <source>
        <dbReference type="ARBA" id="ARBA00022741"/>
    </source>
</evidence>
<keyword evidence="12 15" id="KW-0482">Metalloprotease</keyword>
<dbReference type="GO" id="GO:0008270">
    <property type="term" value="F:zinc ion binding"/>
    <property type="evidence" value="ECO:0007669"/>
    <property type="project" value="UniProtKB-UniRule"/>
</dbReference>
<comment type="caution">
    <text evidence="19">The sequence shown here is derived from an EMBL/GenBank/DDBJ whole genome shotgun (WGS) entry which is preliminary data.</text>
</comment>
<name>A0A0G0LBS3_9BACT</name>
<dbReference type="PATRIC" id="fig|1618334.3.peg.405"/>
<dbReference type="SUPFAM" id="SSF52540">
    <property type="entry name" value="P-loop containing nucleoside triphosphate hydrolases"/>
    <property type="match status" value="1"/>
</dbReference>
<evidence type="ECO:0000256" key="5">
    <source>
        <dbReference type="ARBA" id="ARBA00022692"/>
    </source>
</evidence>
<dbReference type="Pfam" id="PF17862">
    <property type="entry name" value="AAA_lid_3"/>
    <property type="match status" value="1"/>
</dbReference>
<dbReference type="InterPro" id="IPR003960">
    <property type="entry name" value="ATPase_AAA_CS"/>
</dbReference>
<sequence>MENQDSKNKKPNFQLKGPKKSDLQNNPGCSRAIFWVLSLLMIFTVISLFWSPEMKNKPNEKNLSEIVKLVRENQVKKITIENDRLVIAKLKNGEEVQATKEQSTSIVEYGLDPNKVNIDIEYKEGSAIASSILIQFVPLLIFIGLFYFLIRQTTNANFKAMSFGQSKAKLASTSKVKFADVAGLKEAKLELEEEVEFLKNPARFKKLGAEIPKGVLLIGPPGTGKTLLAKAVAGEASVPFFSISASEFVEMFVGVGASRVRDLFAKAKKNAPSIIFIDELDAIGRQRGSGIGGSHDEREQTLNQILVEMDGFDTDDSVIVIAATNRPDVLDPALLRPGRFDRRVVVDLPTKTEREEILKIHARNKPLDENIKIDKVAGQSVGFSGADLKNVMNEAAILAARENHTTISQSHLHQAVEKVILGPERKSRVLSDEEKKITAVHEIGHAIVGHLLPECDNIHKVSIISRGMALGVTWSLPSEDRHITPKEKFEQEIAQLLAGRVAEKIVFGRFSTGAANDLRQATKMAKRMVTEFGMNSSLGARTFGEKEELIFLGREISEQKDYSEKTAEIIDKEISSIIEQAEKVAEQVISTHRPELDELTEILLQKETIEGDELDKILPKK</sequence>
<dbReference type="GO" id="GO:0005886">
    <property type="term" value="C:plasma membrane"/>
    <property type="evidence" value="ECO:0007669"/>
    <property type="project" value="UniProtKB-SubCell"/>
</dbReference>
<dbReference type="PANTHER" id="PTHR23076">
    <property type="entry name" value="METALLOPROTEASE M41 FTSH"/>
    <property type="match status" value="1"/>
</dbReference>
<keyword evidence="4 15" id="KW-0645">Protease</keyword>
<dbReference type="FunFam" id="1.20.58.760:FF:000001">
    <property type="entry name" value="ATP-dependent zinc metalloprotease FtsH"/>
    <property type="match status" value="1"/>
</dbReference>
<dbReference type="InterPro" id="IPR005936">
    <property type="entry name" value="FtsH"/>
</dbReference>
<keyword evidence="8 15" id="KW-0378">Hydrolase</keyword>
<evidence type="ECO:0000256" key="16">
    <source>
        <dbReference type="RuleBase" id="RU003651"/>
    </source>
</evidence>
<dbReference type="PROSITE" id="PS00674">
    <property type="entry name" value="AAA"/>
    <property type="match status" value="1"/>
</dbReference>
<gene>
    <name evidence="15" type="primary">ftsH</name>
    <name evidence="19" type="ORF">UT11_C0024G0004</name>
</gene>
<dbReference type="EMBL" id="LBVO01000024">
    <property type="protein sequence ID" value="KKQ89483.1"/>
    <property type="molecule type" value="Genomic_DNA"/>
</dbReference>
<evidence type="ECO:0000259" key="18">
    <source>
        <dbReference type="SMART" id="SM00382"/>
    </source>
</evidence>
<comment type="similarity">
    <text evidence="14 15">In the central section; belongs to the AAA ATPase family.</text>
</comment>
<reference evidence="19 20" key="1">
    <citation type="journal article" date="2015" name="Nature">
        <title>rRNA introns, odd ribosomes, and small enigmatic genomes across a large radiation of phyla.</title>
        <authorList>
            <person name="Brown C.T."/>
            <person name="Hug L.A."/>
            <person name="Thomas B.C."/>
            <person name="Sharon I."/>
            <person name="Castelle C.J."/>
            <person name="Singh A."/>
            <person name="Wilkins M.J."/>
            <person name="Williams K.H."/>
            <person name="Banfield J.F."/>
        </authorList>
    </citation>
    <scope>NUCLEOTIDE SEQUENCE [LARGE SCALE GENOMIC DNA]</scope>
</reference>
<dbReference type="FunFam" id="1.10.8.60:FF:000001">
    <property type="entry name" value="ATP-dependent zinc metalloprotease FtsH"/>
    <property type="match status" value="1"/>
</dbReference>
<evidence type="ECO:0000256" key="3">
    <source>
        <dbReference type="ARBA" id="ARBA00022475"/>
    </source>
</evidence>
<dbReference type="PANTHER" id="PTHR23076:SF97">
    <property type="entry name" value="ATP-DEPENDENT ZINC METALLOPROTEASE YME1L1"/>
    <property type="match status" value="1"/>
</dbReference>
<feature type="binding site" evidence="15">
    <location>
        <position position="445"/>
    </location>
    <ligand>
        <name>Zn(2+)</name>
        <dbReference type="ChEBI" id="CHEBI:29105"/>
        <note>catalytic</note>
    </ligand>
</feature>
<comment type="similarity">
    <text evidence="2 15">In the C-terminal section; belongs to the peptidase M41 family.</text>
</comment>
<dbReference type="EC" id="3.4.24.-" evidence="15"/>
<evidence type="ECO:0000256" key="14">
    <source>
        <dbReference type="ARBA" id="ARBA00061570"/>
    </source>
</evidence>
<dbReference type="InterPro" id="IPR037219">
    <property type="entry name" value="Peptidase_M41-like"/>
</dbReference>
<evidence type="ECO:0000256" key="1">
    <source>
        <dbReference type="ARBA" id="ARBA00004370"/>
    </source>
</evidence>
<protein>
    <recommendedName>
        <fullName evidence="15">ATP-dependent zinc metalloprotease FtsH</fullName>
        <ecNumber evidence="15">3.4.24.-</ecNumber>
    </recommendedName>
</protein>
<evidence type="ECO:0000256" key="2">
    <source>
        <dbReference type="ARBA" id="ARBA00010044"/>
    </source>
</evidence>
<feature type="domain" description="AAA+ ATPase" evidence="18">
    <location>
        <begin position="211"/>
        <end position="350"/>
    </location>
</feature>
<dbReference type="InterPro" id="IPR011546">
    <property type="entry name" value="Pept_M41_FtsH_extracell"/>
</dbReference>
<evidence type="ECO:0000256" key="9">
    <source>
        <dbReference type="ARBA" id="ARBA00022833"/>
    </source>
</evidence>
<dbReference type="Pfam" id="PF01434">
    <property type="entry name" value="Peptidase_M41"/>
    <property type="match status" value="1"/>
</dbReference>
<keyword evidence="11 15" id="KW-1133">Transmembrane helix</keyword>
<comment type="subcellular location">
    <subcellularLocation>
        <location evidence="15">Cell membrane</location>
        <topology evidence="15">Multi-pass membrane protein</topology>
        <orientation evidence="15">Cytoplasmic side</orientation>
    </subcellularLocation>
    <subcellularLocation>
        <location evidence="1">Membrane</location>
    </subcellularLocation>
</comment>
<feature type="transmembrane region" description="Helical" evidence="15">
    <location>
        <begin position="32"/>
        <end position="51"/>
    </location>
</feature>
<dbReference type="Pfam" id="PF06480">
    <property type="entry name" value="FtsH_ext"/>
    <property type="match status" value="1"/>
</dbReference>
<keyword evidence="13 15" id="KW-0472">Membrane</keyword>
<feature type="binding site" evidence="15">
    <location>
        <begin position="219"/>
        <end position="226"/>
    </location>
    <ligand>
        <name>ATP</name>
        <dbReference type="ChEBI" id="CHEBI:30616"/>
    </ligand>
</feature>